<evidence type="ECO:0000313" key="1">
    <source>
        <dbReference type="EMBL" id="WNQ11002.1"/>
    </source>
</evidence>
<accession>A0AA96LC53</accession>
<name>A0AA96LC53_9BACL</name>
<dbReference type="AlphaFoldDB" id="A0AA96LC53"/>
<gene>
    <name evidence="1" type="ORF">MJA45_25855</name>
</gene>
<evidence type="ECO:0000313" key="2">
    <source>
        <dbReference type="Proteomes" id="UP001305702"/>
    </source>
</evidence>
<reference evidence="1 2" key="1">
    <citation type="submission" date="2022-02" db="EMBL/GenBank/DDBJ databases">
        <title>Paenibacillus sp. MBLB1776 Whole Genome Shotgun Sequencing.</title>
        <authorList>
            <person name="Hwang C.Y."/>
            <person name="Cho E.-S."/>
            <person name="Seo M.-J."/>
        </authorList>
    </citation>
    <scope>NUCLEOTIDE SEQUENCE [LARGE SCALE GENOMIC DNA]</scope>
    <source>
        <strain evidence="1 2">MBLB1776</strain>
    </source>
</reference>
<sequence length="84" mass="9216">MNGMKEVTVKLDLPALESSSDTILHEITGNSPYDSHSVFEPDRIKCQARSVSAERVWAAPVIQFMQLSPLLAFECTMAMTTGQG</sequence>
<organism evidence="1 2">
    <name type="scientific">Paenibacillus aurantius</name>
    <dbReference type="NCBI Taxonomy" id="2918900"/>
    <lineage>
        <taxon>Bacteria</taxon>
        <taxon>Bacillati</taxon>
        <taxon>Bacillota</taxon>
        <taxon>Bacilli</taxon>
        <taxon>Bacillales</taxon>
        <taxon>Paenibacillaceae</taxon>
        <taxon>Paenibacillus</taxon>
    </lineage>
</organism>
<proteinExistence type="predicted"/>
<dbReference type="EMBL" id="CP130318">
    <property type="protein sequence ID" value="WNQ11002.1"/>
    <property type="molecule type" value="Genomic_DNA"/>
</dbReference>
<dbReference type="Proteomes" id="UP001305702">
    <property type="component" value="Chromosome"/>
</dbReference>
<dbReference type="RefSeq" id="WP_315604778.1">
    <property type="nucleotide sequence ID" value="NZ_CP130318.1"/>
</dbReference>
<dbReference type="KEGG" id="paun:MJA45_25855"/>
<keyword evidence="2" id="KW-1185">Reference proteome</keyword>
<protein>
    <submittedName>
        <fullName evidence="1">Uncharacterized protein</fullName>
    </submittedName>
</protein>